<dbReference type="InterPro" id="IPR050983">
    <property type="entry name" value="GST_Omega/HSP26"/>
</dbReference>
<dbReference type="SFLD" id="SFLDG00358">
    <property type="entry name" value="Main_(cytGST)"/>
    <property type="match status" value="1"/>
</dbReference>
<dbReference type="Gene3D" id="3.40.30.10">
    <property type="entry name" value="Glutaredoxin"/>
    <property type="match status" value="1"/>
</dbReference>
<dbReference type="PROSITE" id="PS50404">
    <property type="entry name" value="GST_NTER"/>
    <property type="match status" value="1"/>
</dbReference>
<dbReference type="RefSeq" id="WP_143948079.1">
    <property type="nucleotide sequence ID" value="NZ_BAABMB010000002.1"/>
</dbReference>
<dbReference type="Gene3D" id="1.20.1050.10">
    <property type="match status" value="1"/>
</dbReference>
<dbReference type="SUPFAM" id="SSF47616">
    <property type="entry name" value="GST C-terminal domain-like"/>
    <property type="match status" value="1"/>
</dbReference>
<dbReference type="SUPFAM" id="SSF52833">
    <property type="entry name" value="Thioredoxin-like"/>
    <property type="match status" value="1"/>
</dbReference>
<dbReference type="Proteomes" id="UP000318405">
    <property type="component" value="Unassembled WGS sequence"/>
</dbReference>
<name>A0A556AS42_9BURK</name>
<dbReference type="InterPro" id="IPR040079">
    <property type="entry name" value="Glutathione_S-Trfase"/>
</dbReference>
<reference evidence="2 3" key="1">
    <citation type="submission" date="2019-07" db="EMBL/GenBank/DDBJ databases">
        <title>Qingshengfaniella alkalisoli gen. nov., sp. nov., isolated from saline soil.</title>
        <authorList>
            <person name="Xu L."/>
            <person name="Huang X.-X."/>
            <person name="Sun J.-Q."/>
        </authorList>
    </citation>
    <scope>NUCLEOTIDE SEQUENCE [LARGE SCALE GENOMIC DNA]</scope>
    <source>
        <strain evidence="2 3">DSM 27279</strain>
    </source>
</reference>
<dbReference type="SFLD" id="SFLDS00019">
    <property type="entry name" value="Glutathione_Transferase_(cytos"/>
    <property type="match status" value="1"/>
</dbReference>
<dbReference type="AlphaFoldDB" id="A0A556AS42"/>
<proteinExistence type="predicted"/>
<dbReference type="EMBL" id="VLTJ01000020">
    <property type="protein sequence ID" value="TSH95759.1"/>
    <property type="molecule type" value="Genomic_DNA"/>
</dbReference>
<protein>
    <submittedName>
        <fullName evidence="2">Glutathione S-transferase</fullName>
    </submittedName>
</protein>
<dbReference type="InterPro" id="IPR036282">
    <property type="entry name" value="Glutathione-S-Trfase_C_sf"/>
</dbReference>
<keyword evidence="3" id="KW-1185">Reference proteome</keyword>
<dbReference type="GO" id="GO:0005737">
    <property type="term" value="C:cytoplasm"/>
    <property type="evidence" value="ECO:0007669"/>
    <property type="project" value="TreeGrafter"/>
</dbReference>
<accession>A0A556AS42</accession>
<dbReference type="InterPro" id="IPR004045">
    <property type="entry name" value="Glutathione_S-Trfase_N"/>
</dbReference>
<dbReference type="Pfam" id="PF13417">
    <property type="entry name" value="GST_N_3"/>
    <property type="match status" value="1"/>
</dbReference>
<dbReference type="GO" id="GO:0016740">
    <property type="term" value="F:transferase activity"/>
    <property type="evidence" value="ECO:0007669"/>
    <property type="project" value="UniProtKB-KW"/>
</dbReference>
<dbReference type="PANTHER" id="PTHR43968:SF6">
    <property type="entry name" value="GLUTATHIONE S-TRANSFERASE OMEGA"/>
    <property type="match status" value="1"/>
</dbReference>
<dbReference type="InterPro" id="IPR036249">
    <property type="entry name" value="Thioredoxin-like_sf"/>
</dbReference>
<evidence type="ECO:0000313" key="2">
    <source>
        <dbReference type="EMBL" id="TSH95759.1"/>
    </source>
</evidence>
<dbReference type="CDD" id="cd00570">
    <property type="entry name" value="GST_N_family"/>
    <property type="match status" value="1"/>
</dbReference>
<comment type="caution">
    <text evidence="2">The sequence shown here is derived from an EMBL/GenBank/DDBJ whole genome shotgun (WGS) entry which is preliminary data.</text>
</comment>
<sequence>MLELHGFSISNYYNKVKLALLEMEVEFKEVQQPVSQEEAMLRYSPLGKVPFIMTDEGPISESHTIVEYLEDAYPQVSLFPQDVYHRAKCRELIQYLELHVELVARKLYPQAFFGAPKNADLNASVRRELERNLKALARLARFDPYFGGPVFSQADCAAIVHLPLVGSACRQVYGEDLLAEALGADRVKRYLEMVGERPHVRRVGDDRKQAARAAAAAAQKK</sequence>
<keyword evidence="2" id="KW-0808">Transferase</keyword>
<feature type="domain" description="GST N-terminal" evidence="1">
    <location>
        <begin position="1"/>
        <end position="77"/>
    </location>
</feature>
<organism evidence="2 3">
    <name type="scientific">Verticiella sediminum</name>
    <dbReference type="NCBI Taxonomy" id="1247510"/>
    <lineage>
        <taxon>Bacteria</taxon>
        <taxon>Pseudomonadati</taxon>
        <taxon>Pseudomonadota</taxon>
        <taxon>Betaproteobacteria</taxon>
        <taxon>Burkholderiales</taxon>
        <taxon>Alcaligenaceae</taxon>
        <taxon>Verticiella</taxon>
    </lineage>
</organism>
<evidence type="ECO:0000259" key="1">
    <source>
        <dbReference type="PROSITE" id="PS50404"/>
    </source>
</evidence>
<dbReference type="OrthoDB" id="5242791at2"/>
<dbReference type="PANTHER" id="PTHR43968">
    <property type="match status" value="1"/>
</dbReference>
<gene>
    <name evidence="2" type="ORF">FOZ76_10205</name>
</gene>
<evidence type="ECO:0000313" key="3">
    <source>
        <dbReference type="Proteomes" id="UP000318405"/>
    </source>
</evidence>
<dbReference type="Pfam" id="PF13410">
    <property type="entry name" value="GST_C_2"/>
    <property type="match status" value="1"/>
</dbReference>